<reference evidence="1" key="1">
    <citation type="submission" date="2024-02" db="EMBL/GenBank/DDBJ databases">
        <title>Bacteria isolated from the canopy kelp, Nereocystis luetkeana.</title>
        <authorList>
            <person name="Pfister C.A."/>
            <person name="Younker I.T."/>
            <person name="Light S.H."/>
        </authorList>
    </citation>
    <scope>NUCLEOTIDE SEQUENCE</scope>
    <source>
        <strain evidence="1">TN.2.01</strain>
    </source>
</reference>
<organism evidence="1 2">
    <name type="scientific">Pseudoalteromonas undina</name>
    <dbReference type="NCBI Taxonomy" id="43660"/>
    <lineage>
        <taxon>Bacteria</taxon>
        <taxon>Pseudomonadati</taxon>
        <taxon>Pseudomonadota</taxon>
        <taxon>Gammaproteobacteria</taxon>
        <taxon>Alteromonadales</taxon>
        <taxon>Pseudoalteromonadaceae</taxon>
        <taxon>Pseudoalteromonas</taxon>
    </lineage>
</organism>
<dbReference type="Proteomes" id="UP001374952">
    <property type="component" value="Unassembled WGS sequence"/>
</dbReference>
<gene>
    <name evidence="1" type="ORF">V6250_19470</name>
</gene>
<comment type="caution">
    <text evidence="1">The sequence shown here is derived from an EMBL/GenBank/DDBJ whole genome shotgun (WGS) entry which is preliminary data.</text>
</comment>
<protein>
    <submittedName>
        <fullName evidence="1">Cell surface protein</fullName>
    </submittedName>
</protein>
<keyword evidence="2" id="KW-1185">Reference proteome</keyword>
<evidence type="ECO:0000313" key="1">
    <source>
        <dbReference type="EMBL" id="MEL0606357.1"/>
    </source>
</evidence>
<dbReference type="EMBL" id="JBAKAX010000037">
    <property type="protein sequence ID" value="MEL0606357.1"/>
    <property type="molecule type" value="Genomic_DNA"/>
</dbReference>
<evidence type="ECO:0000313" key="2">
    <source>
        <dbReference type="Proteomes" id="UP001374952"/>
    </source>
</evidence>
<proteinExistence type="predicted"/>
<accession>A0ACC6R8Y2</accession>
<sequence length="536" mass="58006">MIIRLSQLIFCFALFYSSQSAAYNEAMCILIKQEMQQYSNNKASQQYRKAARDFNRNCNKPKQVQTKPVAPPVVEQEPEPLALTPEQEQALLEQINAAEEAIKQSASKATTTTQPTTPISEQSPKINEDAASAPTPELAPNSSELPPPITQTETQPSAPKTALKTEPKKEQPTVNTTPKPAPVSIPAPVEEPPSSLLLPSLLLLIVVLIGAMVVIRLRRAKQNKPEPPVAPTATDTLAKNSNISTKHVTAPKAADQSDELTKPVSHTVAAQSEPEPVSPNTPINEATNAPIPATEAEPQQVKPEEDAPAPEPKKVAPEPNTAEFEAAAKNTLARIQSANGFAEPEVREFDPDAPSVKRPRKPQSSAVEKPKAEPIEEVKPHESTLINEPAAPSNPITEPNTSAHLHTGDKNSELEQTTFNGEHDFKEPEVRTYNPDAPLKASKKPEPVNASVKSSDGPSLDTPAPEAHESPLTDKPKPKSAPKQTDSSNPFANLSLDESWDPNSDKKPVIEPKKKAPKSQALIEAEERAKNMKTKD</sequence>
<name>A0ACC6R8Y2_9GAMM</name>